<evidence type="ECO:0000313" key="3">
    <source>
        <dbReference type="Proteomes" id="UP001189429"/>
    </source>
</evidence>
<keyword evidence="3" id="KW-1185">Reference proteome</keyword>
<feature type="compositionally biased region" description="Low complexity" evidence="1">
    <location>
        <begin position="216"/>
        <end position="232"/>
    </location>
</feature>
<name>A0ABN9WAU2_9DINO</name>
<protein>
    <submittedName>
        <fullName evidence="2">Uncharacterized protein</fullName>
    </submittedName>
</protein>
<sequence>MGLLERYASRMASVWWWAPSRGTFEELTGAERRCPGDPAAQEGALVHWFWDLGRIGVVERQSLSAKVIDKCICPQGTFWHWRINKCQNQGGWGYECGFFPKDRWRCADGLTCKPVPNSSDVYYSYGRHHGTAGSRPATCQTCGPEDDCKLAEDRHNGDCLRGVELSGNATATIRVTVSSSATATATASHTAEAEEVASATANHTVQAKTDGGGGASATAAAEHASRATETASVNHTTTAEALGSAEASAAISAEEIMARMGFGALDISPTMAASMISAADELVFGLALEKAKALAEKESLAGAKERPWPACGHEAPKTSMCKA</sequence>
<dbReference type="EMBL" id="CAUYUJ010018405">
    <property type="protein sequence ID" value="CAK0883364.1"/>
    <property type="molecule type" value="Genomic_DNA"/>
</dbReference>
<organism evidence="2 3">
    <name type="scientific">Prorocentrum cordatum</name>
    <dbReference type="NCBI Taxonomy" id="2364126"/>
    <lineage>
        <taxon>Eukaryota</taxon>
        <taxon>Sar</taxon>
        <taxon>Alveolata</taxon>
        <taxon>Dinophyceae</taxon>
        <taxon>Prorocentrales</taxon>
        <taxon>Prorocentraceae</taxon>
        <taxon>Prorocentrum</taxon>
    </lineage>
</organism>
<accession>A0ABN9WAU2</accession>
<comment type="caution">
    <text evidence="2">The sequence shown here is derived from an EMBL/GenBank/DDBJ whole genome shotgun (WGS) entry which is preliminary data.</text>
</comment>
<proteinExistence type="predicted"/>
<gene>
    <name evidence="2" type="ORF">PCOR1329_LOCUS65598</name>
</gene>
<feature type="region of interest" description="Disordered" evidence="1">
    <location>
        <begin position="300"/>
        <end position="323"/>
    </location>
</feature>
<reference evidence="2" key="1">
    <citation type="submission" date="2023-10" db="EMBL/GenBank/DDBJ databases">
        <authorList>
            <person name="Chen Y."/>
            <person name="Shah S."/>
            <person name="Dougan E. K."/>
            <person name="Thang M."/>
            <person name="Chan C."/>
        </authorList>
    </citation>
    <scope>NUCLEOTIDE SEQUENCE [LARGE SCALE GENOMIC DNA]</scope>
</reference>
<dbReference type="Proteomes" id="UP001189429">
    <property type="component" value="Unassembled WGS sequence"/>
</dbReference>
<evidence type="ECO:0000313" key="2">
    <source>
        <dbReference type="EMBL" id="CAK0883364.1"/>
    </source>
</evidence>
<evidence type="ECO:0000256" key="1">
    <source>
        <dbReference type="SAM" id="MobiDB-lite"/>
    </source>
</evidence>
<feature type="region of interest" description="Disordered" evidence="1">
    <location>
        <begin position="206"/>
        <end position="236"/>
    </location>
</feature>